<evidence type="ECO:0000256" key="6">
    <source>
        <dbReference type="SAM" id="SignalP"/>
    </source>
</evidence>
<keyword evidence="2" id="KW-0813">Transport</keyword>
<dbReference type="Gene3D" id="3.40.190.10">
    <property type="entry name" value="Periplasmic binding protein-like II"/>
    <property type="match status" value="2"/>
</dbReference>
<protein>
    <submittedName>
        <fullName evidence="8">Putative Glutamate-binding protein (GluB)</fullName>
    </submittedName>
</protein>
<evidence type="ECO:0000256" key="2">
    <source>
        <dbReference type="ARBA" id="ARBA00022448"/>
    </source>
</evidence>
<evidence type="ECO:0000256" key="1">
    <source>
        <dbReference type="ARBA" id="ARBA00010333"/>
    </source>
</evidence>
<dbReference type="PROSITE" id="PS01039">
    <property type="entry name" value="SBP_BACTERIAL_3"/>
    <property type="match status" value="1"/>
</dbReference>
<dbReference type="AlphaFoldDB" id="N0E5G9"/>
<comment type="caution">
    <text evidence="8">The sequence shown here is derived from an EMBL/GenBank/DDBJ whole genome shotgun (WGS) entry which is preliminary data.</text>
</comment>
<dbReference type="eggNOG" id="COG0834">
    <property type="taxonomic scope" value="Bacteria"/>
</dbReference>
<organism evidence="8 9">
    <name type="scientific">Phycicoccus elongatus Lp2</name>
    <dbReference type="NCBI Taxonomy" id="1193181"/>
    <lineage>
        <taxon>Bacteria</taxon>
        <taxon>Bacillati</taxon>
        <taxon>Actinomycetota</taxon>
        <taxon>Actinomycetes</taxon>
        <taxon>Micrococcales</taxon>
        <taxon>Intrasporangiaceae</taxon>
        <taxon>Phycicoccus</taxon>
    </lineage>
</organism>
<dbReference type="HOGENOM" id="CLU_019602_18_4_11"/>
<accession>N0E5G9</accession>
<dbReference type="Pfam" id="PF00497">
    <property type="entry name" value="SBP_bac_3"/>
    <property type="match status" value="1"/>
</dbReference>
<evidence type="ECO:0000313" key="9">
    <source>
        <dbReference type="Proteomes" id="UP000013167"/>
    </source>
</evidence>
<evidence type="ECO:0000256" key="4">
    <source>
        <dbReference type="RuleBase" id="RU003744"/>
    </source>
</evidence>
<dbReference type="SMART" id="SM00062">
    <property type="entry name" value="PBPb"/>
    <property type="match status" value="1"/>
</dbReference>
<dbReference type="GO" id="GO:0030288">
    <property type="term" value="C:outer membrane-bounded periplasmic space"/>
    <property type="evidence" value="ECO:0007669"/>
    <property type="project" value="TreeGrafter"/>
</dbReference>
<dbReference type="InterPro" id="IPR018313">
    <property type="entry name" value="SBP_3_CS"/>
</dbReference>
<feature type="signal peptide" evidence="6">
    <location>
        <begin position="1"/>
        <end position="20"/>
    </location>
</feature>
<dbReference type="RefSeq" id="WP_010851158.1">
    <property type="nucleotide sequence ID" value="NZ_HF570956.1"/>
</dbReference>
<dbReference type="EMBL" id="CAIZ01000164">
    <property type="protein sequence ID" value="CCH71331.1"/>
    <property type="molecule type" value="Genomic_DNA"/>
</dbReference>
<keyword evidence="3 6" id="KW-0732">Signal</keyword>
<dbReference type="InterPro" id="IPR001638">
    <property type="entry name" value="Solute-binding_3/MltF_N"/>
</dbReference>
<dbReference type="Proteomes" id="UP000013167">
    <property type="component" value="Unassembled WGS sequence"/>
</dbReference>
<gene>
    <name evidence="8" type="ORF">BN10_900017</name>
</gene>
<keyword evidence="9" id="KW-1185">Reference proteome</keyword>
<dbReference type="PROSITE" id="PS51257">
    <property type="entry name" value="PROKAR_LIPOPROTEIN"/>
    <property type="match status" value="1"/>
</dbReference>
<evidence type="ECO:0000256" key="5">
    <source>
        <dbReference type="SAM" id="MobiDB-lite"/>
    </source>
</evidence>
<evidence type="ECO:0000256" key="3">
    <source>
        <dbReference type="ARBA" id="ARBA00022729"/>
    </source>
</evidence>
<comment type="similarity">
    <text evidence="1 4">Belongs to the bacterial solute-binding protein 3 family.</text>
</comment>
<feature type="chain" id="PRO_5039659965" evidence="6">
    <location>
        <begin position="21"/>
        <end position="286"/>
    </location>
</feature>
<reference evidence="8 9" key="1">
    <citation type="journal article" date="2013" name="ISME J.">
        <title>A metabolic model for members of the genus Tetrasphaera involved in enhanced biological phosphorus removal.</title>
        <authorList>
            <person name="Kristiansen R."/>
            <person name="Nguyen H.T.T."/>
            <person name="Saunders A.M."/>
            <person name="Nielsen J.L."/>
            <person name="Wimmer R."/>
            <person name="Le V.Q."/>
            <person name="McIlroy S.J."/>
            <person name="Petrovski S."/>
            <person name="Seviour R.J."/>
            <person name="Calteau A."/>
            <person name="Nielsen K.L."/>
            <person name="Nielsen P.H."/>
        </authorList>
    </citation>
    <scope>NUCLEOTIDE SEQUENCE [LARGE SCALE GENOMIC DNA]</scope>
    <source>
        <strain evidence="8 9">Lp2</strain>
    </source>
</reference>
<dbReference type="GO" id="GO:0005576">
    <property type="term" value="C:extracellular region"/>
    <property type="evidence" value="ECO:0007669"/>
    <property type="project" value="TreeGrafter"/>
</dbReference>
<dbReference type="PANTHER" id="PTHR30085">
    <property type="entry name" value="AMINO ACID ABC TRANSPORTER PERMEASE"/>
    <property type="match status" value="1"/>
</dbReference>
<dbReference type="CDD" id="cd13690">
    <property type="entry name" value="PBP2_GluB"/>
    <property type="match status" value="1"/>
</dbReference>
<dbReference type="PANTHER" id="PTHR30085:SF6">
    <property type="entry name" value="ABC TRANSPORTER GLUTAMINE-BINDING PROTEIN GLNH"/>
    <property type="match status" value="1"/>
</dbReference>
<feature type="compositionally biased region" description="Pro residues" evidence="5">
    <location>
        <begin position="277"/>
        <end position="286"/>
    </location>
</feature>
<dbReference type="SUPFAM" id="SSF53850">
    <property type="entry name" value="Periplasmic binding protein-like II"/>
    <property type="match status" value="1"/>
</dbReference>
<feature type="domain" description="Solute-binding protein family 3/N-terminal" evidence="7">
    <location>
        <begin position="46"/>
        <end position="270"/>
    </location>
</feature>
<sequence length="286" mass="29608">MNARRIGAVTAAAAIALGLAACGSSDSGSGSGSSGSASADAPTGKKIKIGTKFDQPGLGLKKGTEMSGFDVDVATYVAKELGSNAGDIEWVQAVSAQRETLLSSGQVDMIVATYSITDKRKEQVSFAGPYFIAGQDLLVRADESAIKGKADLDGKKLCSVKGSTPAQKVKDEIPGVNLQEFATYSECVAGLVSKAVDAVTTDDTILAGFAAQDQFKGKLKVVGQTFSTENYGIGLKKGDTEMCTKVTDAINKMIKDGDWEKAVQKNFGPAGYKPSDQNPPTPAACA</sequence>
<evidence type="ECO:0000313" key="8">
    <source>
        <dbReference type="EMBL" id="CCH71331.1"/>
    </source>
</evidence>
<feature type="region of interest" description="Disordered" evidence="5">
    <location>
        <begin position="266"/>
        <end position="286"/>
    </location>
</feature>
<name>N0E5G9_9MICO</name>
<dbReference type="STRING" id="1193181.BN10_900017"/>
<evidence type="ECO:0000259" key="7">
    <source>
        <dbReference type="SMART" id="SM00062"/>
    </source>
</evidence>
<dbReference type="GO" id="GO:0006865">
    <property type="term" value="P:amino acid transport"/>
    <property type="evidence" value="ECO:0007669"/>
    <property type="project" value="TreeGrafter"/>
</dbReference>
<dbReference type="InterPro" id="IPR051455">
    <property type="entry name" value="Bact_solute-bind_prot3"/>
</dbReference>
<dbReference type="OrthoDB" id="9807888at2"/>
<proteinExistence type="inferred from homology"/>